<name>A0ACB0F6G9_RANTA</name>
<sequence>MYTRHASLSTPGVLLSLFTGLSWGWVTRRLNRGQRLPCRQLGAGGRGLSSCLPAPHKLTVLTAPCRPPGASDPEDQRPPWPASGLTGWRVHRLRFVLGGGYVEA</sequence>
<accession>A0ACB0F6G9</accession>
<proteinExistence type="predicted"/>
<evidence type="ECO:0000313" key="1">
    <source>
        <dbReference type="EMBL" id="CAI9708677.1"/>
    </source>
</evidence>
<reference evidence="1" key="1">
    <citation type="submission" date="2023-05" db="EMBL/GenBank/DDBJ databases">
        <authorList>
            <consortium name="ELIXIR-Norway"/>
        </authorList>
    </citation>
    <scope>NUCLEOTIDE SEQUENCE</scope>
</reference>
<gene>
    <name evidence="1" type="ORF">MRATA1EN3_LOCUS19890</name>
</gene>
<dbReference type="EMBL" id="OX596117">
    <property type="protein sequence ID" value="CAI9708677.1"/>
    <property type="molecule type" value="Genomic_DNA"/>
</dbReference>
<protein>
    <submittedName>
        <fullName evidence="1">Uncharacterized protein</fullName>
    </submittedName>
</protein>
<evidence type="ECO:0000313" key="2">
    <source>
        <dbReference type="Proteomes" id="UP001162501"/>
    </source>
</evidence>
<dbReference type="Proteomes" id="UP001162501">
    <property type="component" value="Chromosome 33"/>
</dbReference>
<organism evidence="1 2">
    <name type="scientific">Rangifer tarandus platyrhynchus</name>
    <name type="common">Svalbard reindeer</name>
    <dbReference type="NCBI Taxonomy" id="3082113"/>
    <lineage>
        <taxon>Eukaryota</taxon>
        <taxon>Metazoa</taxon>
        <taxon>Chordata</taxon>
        <taxon>Craniata</taxon>
        <taxon>Vertebrata</taxon>
        <taxon>Euteleostomi</taxon>
        <taxon>Mammalia</taxon>
        <taxon>Eutheria</taxon>
        <taxon>Laurasiatheria</taxon>
        <taxon>Artiodactyla</taxon>
        <taxon>Ruminantia</taxon>
        <taxon>Pecora</taxon>
        <taxon>Cervidae</taxon>
        <taxon>Odocoileinae</taxon>
        <taxon>Rangifer</taxon>
    </lineage>
</organism>